<dbReference type="Proteomes" id="UP001163046">
    <property type="component" value="Unassembled WGS sequence"/>
</dbReference>
<dbReference type="AlphaFoldDB" id="A0A9W9ZJS2"/>
<protein>
    <submittedName>
        <fullName evidence="1">Uncharacterized protein</fullName>
    </submittedName>
</protein>
<proteinExistence type="predicted"/>
<evidence type="ECO:0000313" key="1">
    <source>
        <dbReference type="EMBL" id="KAJ7382219.1"/>
    </source>
</evidence>
<gene>
    <name evidence="1" type="ORF">OS493_036252</name>
</gene>
<organism evidence="1 2">
    <name type="scientific">Desmophyllum pertusum</name>
    <dbReference type="NCBI Taxonomy" id="174260"/>
    <lineage>
        <taxon>Eukaryota</taxon>
        <taxon>Metazoa</taxon>
        <taxon>Cnidaria</taxon>
        <taxon>Anthozoa</taxon>
        <taxon>Hexacorallia</taxon>
        <taxon>Scleractinia</taxon>
        <taxon>Caryophylliina</taxon>
        <taxon>Caryophylliidae</taxon>
        <taxon>Desmophyllum</taxon>
    </lineage>
</organism>
<keyword evidence="2" id="KW-1185">Reference proteome</keyword>
<evidence type="ECO:0000313" key="2">
    <source>
        <dbReference type="Proteomes" id="UP001163046"/>
    </source>
</evidence>
<dbReference type="EMBL" id="MU825932">
    <property type="protein sequence ID" value="KAJ7382219.1"/>
    <property type="molecule type" value="Genomic_DNA"/>
</dbReference>
<reference evidence="1" key="1">
    <citation type="submission" date="2023-01" db="EMBL/GenBank/DDBJ databases">
        <title>Genome assembly of the deep-sea coral Lophelia pertusa.</title>
        <authorList>
            <person name="Herrera S."/>
            <person name="Cordes E."/>
        </authorList>
    </citation>
    <scope>NUCLEOTIDE SEQUENCE</scope>
    <source>
        <strain evidence="1">USNM1676648</strain>
        <tissue evidence="1">Polyp</tissue>
    </source>
</reference>
<comment type="caution">
    <text evidence="1">The sequence shown here is derived from an EMBL/GenBank/DDBJ whole genome shotgun (WGS) entry which is preliminary data.</text>
</comment>
<sequence>MMYFLRIVPSSSQADPLSTFSSPIPSTTVPVADLLPGMGSPLKTNDNDVDIVGIFGHSDQDAVFPEMPGALGPLETQIADEILSTM</sequence>
<accession>A0A9W9ZJS2</accession>
<name>A0A9W9ZJS2_9CNID</name>